<name>A0A9X2I2P9_9GAMM</name>
<evidence type="ECO:0000313" key="8">
    <source>
        <dbReference type="EMBL" id="MCP8898986.1"/>
    </source>
</evidence>
<dbReference type="GO" id="GO:0030428">
    <property type="term" value="C:cell septum"/>
    <property type="evidence" value="ECO:0007669"/>
    <property type="project" value="TreeGrafter"/>
</dbReference>
<dbReference type="PANTHER" id="PTHR37485">
    <property type="entry name" value="CELL DIVISION PROTEIN FTSB"/>
    <property type="match status" value="1"/>
</dbReference>
<comment type="subcellular location">
    <subcellularLocation>
        <location evidence="7">Cell inner membrane</location>
        <topology evidence="7">Single-pass type II membrane protein</topology>
    </subcellularLocation>
    <text evidence="7">Localizes to the division septum.</text>
</comment>
<keyword evidence="3 7" id="KW-0812">Transmembrane</keyword>
<keyword evidence="7" id="KW-0175">Coiled coil</keyword>
<organism evidence="8 9">
    <name type="scientific">Gilvimarinus xylanilyticus</name>
    <dbReference type="NCBI Taxonomy" id="2944139"/>
    <lineage>
        <taxon>Bacteria</taxon>
        <taxon>Pseudomonadati</taxon>
        <taxon>Pseudomonadota</taxon>
        <taxon>Gammaproteobacteria</taxon>
        <taxon>Cellvibrionales</taxon>
        <taxon>Cellvibrionaceae</taxon>
        <taxon>Gilvimarinus</taxon>
    </lineage>
</organism>
<keyword evidence="6 7" id="KW-0131">Cell cycle</keyword>
<keyword evidence="2 7" id="KW-0132">Cell division</keyword>
<dbReference type="InterPro" id="IPR023081">
    <property type="entry name" value="Cell_div_FtsB"/>
</dbReference>
<comment type="subunit">
    <text evidence="7">Part of a complex composed of FtsB, FtsL and FtsQ.</text>
</comment>
<feature type="topological domain" description="Periplasmic" evidence="7">
    <location>
        <begin position="22"/>
        <end position="91"/>
    </location>
</feature>
<keyword evidence="9" id="KW-1185">Reference proteome</keyword>
<evidence type="ECO:0000256" key="5">
    <source>
        <dbReference type="ARBA" id="ARBA00023136"/>
    </source>
</evidence>
<evidence type="ECO:0000256" key="7">
    <source>
        <dbReference type="HAMAP-Rule" id="MF_00599"/>
    </source>
</evidence>
<dbReference type="RefSeq" id="WP_253967249.1">
    <property type="nucleotide sequence ID" value="NZ_JAMFTH010000001.1"/>
</dbReference>
<feature type="topological domain" description="Cytoplasmic" evidence="7">
    <location>
        <begin position="1"/>
        <end position="3"/>
    </location>
</feature>
<evidence type="ECO:0000256" key="2">
    <source>
        <dbReference type="ARBA" id="ARBA00022618"/>
    </source>
</evidence>
<reference evidence="8" key="1">
    <citation type="submission" date="2022-05" db="EMBL/GenBank/DDBJ databases">
        <authorList>
            <person name="Sun H.-N."/>
        </authorList>
    </citation>
    <scope>NUCLEOTIDE SEQUENCE</scope>
    <source>
        <strain evidence="8">HB14</strain>
    </source>
</reference>
<evidence type="ECO:0000256" key="6">
    <source>
        <dbReference type="ARBA" id="ARBA00023306"/>
    </source>
</evidence>
<dbReference type="EMBL" id="JAMFTH010000001">
    <property type="protein sequence ID" value="MCP8898986.1"/>
    <property type="molecule type" value="Genomic_DNA"/>
</dbReference>
<evidence type="ECO:0000256" key="4">
    <source>
        <dbReference type="ARBA" id="ARBA00022989"/>
    </source>
</evidence>
<keyword evidence="5 7" id="KW-0472">Membrane</keyword>
<dbReference type="Proteomes" id="UP001139319">
    <property type="component" value="Unassembled WGS sequence"/>
</dbReference>
<comment type="function">
    <text evidence="7">Essential cell division protein. May link together the upstream cell division proteins, which are predominantly cytoplasmic, with the downstream cell division proteins, which are predominantly periplasmic.</text>
</comment>
<dbReference type="GO" id="GO:0043093">
    <property type="term" value="P:FtsZ-dependent cytokinesis"/>
    <property type="evidence" value="ECO:0007669"/>
    <property type="project" value="UniProtKB-UniRule"/>
</dbReference>
<dbReference type="AlphaFoldDB" id="A0A9X2I2P9"/>
<evidence type="ECO:0000256" key="3">
    <source>
        <dbReference type="ARBA" id="ARBA00022692"/>
    </source>
</evidence>
<accession>A0A9X2I2P9</accession>
<keyword evidence="1 7" id="KW-1003">Cell membrane</keyword>
<gene>
    <name evidence="7" type="primary">ftsB</name>
    <name evidence="8" type="ORF">M6D89_06710</name>
</gene>
<dbReference type="HAMAP" id="MF_00599">
    <property type="entry name" value="FtsB"/>
    <property type="match status" value="1"/>
</dbReference>
<evidence type="ECO:0000256" key="1">
    <source>
        <dbReference type="ARBA" id="ARBA00022475"/>
    </source>
</evidence>
<keyword evidence="4 7" id="KW-1133">Transmembrane helix</keyword>
<dbReference type="GO" id="GO:0005886">
    <property type="term" value="C:plasma membrane"/>
    <property type="evidence" value="ECO:0007669"/>
    <property type="project" value="UniProtKB-SubCell"/>
</dbReference>
<reference evidence="8" key="2">
    <citation type="submission" date="2023-01" db="EMBL/GenBank/DDBJ databases">
        <title>Gilvimarinus xylanilyticus HB14 isolated from Caulerpa lentillifera aquaculture base in Hainan, China.</title>
        <authorList>
            <person name="Zhang Y.-J."/>
        </authorList>
    </citation>
    <scope>NUCLEOTIDE SEQUENCE</scope>
    <source>
        <strain evidence="8">HB14</strain>
    </source>
</reference>
<comment type="similarity">
    <text evidence="7">Belongs to the FtsB family.</text>
</comment>
<dbReference type="GO" id="GO:0032153">
    <property type="term" value="C:cell division site"/>
    <property type="evidence" value="ECO:0007669"/>
    <property type="project" value="UniProtKB-UniRule"/>
</dbReference>
<evidence type="ECO:0000313" key="9">
    <source>
        <dbReference type="Proteomes" id="UP001139319"/>
    </source>
</evidence>
<proteinExistence type="inferred from homology"/>
<protein>
    <recommendedName>
        <fullName evidence="7">Cell division protein FtsB</fullName>
    </recommendedName>
</protein>
<sequence>MKWLLAILIAIFLTLQYRLWVGEGSYAHRARLQQEIARQQDENARQKDRNRVLAVQVENLKNDLDVIEERARSDMGMIKEGETFFMTRKPQ</sequence>
<comment type="caution">
    <text evidence="8">The sequence shown here is derived from an EMBL/GenBank/DDBJ whole genome shotgun (WGS) entry which is preliminary data.</text>
</comment>
<feature type="coiled-coil region" evidence="7">
    <location>
        <begin position="29"/>
        <end position="70"/>
    </location>
</feature>
<dbReference type="InterPro" id="IPR007060">
    <property type="entry name" value="FtsL/DivIC"/>
</dbReference>
<keyword evidence="7" id="KW-0997">Cell inner membrane</keyword>
<dbReference type="PANTHER" id="PTHR37485:SF1">
    <property type="entry name" value="CELL DIVISION PROTEIN FTSB"/>
    <property type="match status" value="1"/>
</dbReference>
<dbReference type="Pfam" id="PF04977">
    <property type="entry name" value="DivIC"/>
    <property type="match status" value="1"/>
</dbReference>